<feature type="compositionally biased region" description="Low complexity" evidence="1">
    <location>
        <begin position="182"/>
        <end position="197"/>
    </location>
</feature>
<evidence type="ECO:0000313" key="4">
    <source>
        <dbReference type="Proteomes" id="UP000503462"/>
    </source>
</evidence>
<dbReference type="InterPro" id="IPR055936">
    <property type="entry name" value="DUF7514"/>
</dbReference>
<dbReference type="PANTHER" id="PTHR39611:SF1">
    <property type="entry name" value="HYDROXYPROLINE-RICH GLYCOPROTEIN DZ-HRGP"/>
    <property type="match status" value="1"/>
</dbReference>
<dbReference type="AlphaFoldDB" id="A0A6H0XT21"/>
<dbReference type="PANTHER" id="PTHR39611">
    <property type="entry name" value="HYDROXYPROLINE-RICH GLYCOPROTEIN DZ-HRGP-RELATED"/>
    <property type="match status" value="1"/>
</dbReference>
<keyword evidence="4" id="KW-1185">Reference proteome</keyword>
<feature type="compositionally biased region" description="Polar residues" evidence="1">
    <location>
        <begin position="117"/>
        <end position="141"/>
    </location>
</feature>
<proteinExistence type="predicted"/>
<feature type="region of interest" description="Disordered" evidence="1">
    <location>
        <begin position="1"/>
        <end position="85"/>
    </location>
</feature>
<protein>
    <recommendedName>
        <fullName evidence="2">DUF7514 domain-containing protein</fullName>
    </recommendedName>
</protein>
<feature type="compositionally biased region" description="Basic and acidic residues" evidence="1">
    <location>
        <begin position="170"/>
        <end position="181"/>
    </location>
</feature>
<dbReference type="OrthoDB" id="5413703at2759"/>
<feature type="compositionally biased region" description="Polar residues" evidence="1">
    <location>
        <begin position="204"/>
        <end position="219"/>
    </location>
</feature>
<evidence type="ECO:0000256" key="1">
    <source>
        <dbReference type="SAM" id="MobiDB-lite"/>
    </source>
</evidence>
<gene>
    <name evidence="3" type="ORF">AMS68_003286</name>
</gene>
<feature type="compositionally biased region" description="Low complexity" evidence="1">
    <location>
        <begin position="38"/>
        <end position="52"/>
    </location>
</feature>
<dbReference type="Pfam" id="PF24355">
    <property type="entry name" value="DUF7514"/>
    <property type="match status" value="1"/>
</dbReference>
<reference evidence="3 4" key="1">
    <citation type="journal article" date="2016" name="Sci. Rep.">
        <title>Peltaster fructicola genome reveals evolution from an invasive phytopathogen to an ectophytic parasite.</title>
        <authorList>
            <person name="Xu C."/>
            <person name="Chen H."/>
            <person name="Gleason M.L."/>
            <person name="Xu J.R."/>
            <person name="Liu H."/>
            <person name="Zhang R."/>
            <person name="Sun G."/>
        </authorList>
    </citation>
    <scope>NUCLEOTIDE SEQUENCE [LARGE SCALE GENOMIC DNA]</scope>
    <source>
        <strain evidence="3 4">LNHT1506</strain>
    </source>
</reference>
<dbReference type="Proteomes" id="UP000503462">
    <property type="component" value="Chromosome 2"/>
</dbReference>
<accession>A0A6H0XT21</accession>
<feature type="region of interest" description="Disordered" evidence="1">
    <location>
        <begin position="103"/>
        <end position="219"/>
    </location>
</feature>
<feature type="domain" description="DUF7514" evidence="2">
    <location>
        <begin position="237"/>
        <end position="398"/>
    </location>
</feature>
<feature type="compositionally biased region" description="Basic and acidic residues" evidence="1">
    <location>
        <begin position="463"/>
        <end position="495"/>
    </location>
</feature>
<organism evidence="3 4">
    <name type="scientific">Peltaster fructicola</name>
    <dbReference type="NCBI Taxonomy" id="286661"/>
    <lineage>
        <taxon>Eukaryota</taxon>
        <taxon>Fungi</taxon>
        <taxon>Dikarya</taxon>
        <taxon>Ascomycota</taxon>
        <taxon>Pezizomycotina</taxon>
        <taxon>Dothideomycetes</taxon>
        <taxon>Dothideomycetes incertae sedis</taxon>
        <taxon>Peltaster</taxon>
    </lineage>
</organism>
<evidence type="ECO:0000313" key="3">
    <source>
        <dbReference type="EMBL" id="QIW97768.1"/>
    </source>
</evidence>
<feature type="compositionally biased region" description="Low complexity" evidence="1">
    <location>
        <begin position="21"/>
        <end position="31"/>
    </location>
</feature>
<feature type="compositionally biased region" description="Polar residues" evidence="1">
    <location>
        <begin position="530"/>
        <end position="545"/>
    </location>
</feature>
<feature type="compositionally biased region" description="Polar residues" evidence="1">
    <location>
        <begin position="597"/>
        <end position="625"/>
    </location>
</feature>
<dbReference type="EMBL" id="CP051140">
    <property type="protein sequence ID" value="QIW97768.1"/>
    <property type="molecule type" value="Genomic_DNA"/>
</dbReference>
<name>A0A6H0XT21_9PEZI</name>
<feature type="region of interest" description="Disordered" evidence="1">
    <location>
        <begin position="399"/>
        <end position="669"/>
    </location>
</feature>
<evidence type="ECO:0000259" key="2">
    <source>
        <dbReference type="Pfam" id="PF24355"/>
    </source>
</evidence>
<sequence>MADYRRAISPPLPPDPRRISQHISPDDQSQQSDHDSLPARSTTSSRHSSRAPSRPRPVLHQPQPIHDAVGSAFSESISQAPVDPHIDPTLLDKIVVLVAEKLSRQDLGTSYPPPLASQETEPRSPTQSSVASFTSRHSRQVSQERGRSTRSGIGSPEPMIPSGELDIEEGDSHRDMRDEATPRPSSTAGRSSRAGSGVEPLYKTMSNTSQKRVDSLASSPTFSDWDDVTGVERAWEPLFDRNGDPQPRLAHFLRGLALHLIEEYEPKDSLVVTPVKMQRFFHETALPDEQYPWHVIFTQVSSTSLSTIYQRLLAEHHLVQVPNHSAPNVPALTPRGFATFMTCLIQAHPDHEYQRLSEAVKQMPVSSAVDRKFRFPKELSRRLLPQRSNVHAAQRLTASMAHEPRIQLRNPTSLPPPPPPQAQEADVISPPAQVPERRRMPYSRRANSNSFENEDFATPAAPIERERKPYTAREGTGKYHESPPDRQSRPEESYRPTRQNVGSSYGAPNPQPSVSRSRMPTGPGTAPPVSYNNNFPRNSGSSYARSDTGGYDGTHQSSAAYPRAGSDVDDSDRRQSRRQTVPSTHPDDSRGRPIPTRSGQNEYSNVNMPPQLPTLGTSFPSQRSQPLYDERRRSAYSAFPASAGNDGWSSFPDERQSRPPLDQGDGFRQ</sequence>